<keyword evidence="5" id="KW-1185">Reference proteome</keyword>
<feature type="repeat" description="ANK" evidence="3">
    <location>
        <begin position="76"/>
        <end position="99"/>
    </location>
</feature>
<dbReference type="OrthoDB" id="6431538at2759"/>
<dbReference type="InterPro" id="IPR036770">
    <property type="entry name" value="Ankyrin_rpt-contain_sf"/>
</dbReference>
<keyword evidence="2 3" id="KW-0040">ANK repeat</keyword>
<reference evidence="4" key="1">
    <citation type="submission" date="2022-01" db="EMBL/GenBank/DDBJ databases">
        <authorList>
            <person name="King R."/>
        </authorList>
    </citation>
    <scope>NUCLEOTIDE SEQUENCE</scope>
</reference>
<dbReference type="EMBL" id="OU896708">
    <property type="protein sequence ID" value="CAH1156121.1"/>
    <property type="molecule type" value="Genomic_DNA"/>
</dbReference>
<dbReference type="GO" id="GO:0085020">
    <property type="term" value="P:protein K6-linked ubiquitination"/>
    <property type="evidence" value="ECO:0007669"/>
    <property type="project" value="TreeGrafter"/>
</dbReference>
<dbReference type="InterPro" id="IPR002110">
    <property type="entry name" value="Ankyrin_rpt"/>
</dbReference>
<accession>A0A9P0GMJ4</accession>
<dbReference type="SMART" id="SM00248">
    <property type="entry name" value="ANK"/>
    <property type="match status" value="7"/>
</dbReference>
<reference evidence="4" key="2">
    <citation type="submission" date="2022-10" db="EMBL/GenBank/DDBJ databases">
        <authorList>
            <consortium name="ENA_rothamsted_submissions"/>
            <consortium name="culmorum"/>
            <person name="King R."/>
        </authorList>
    </citation>
    <scope>NUCLEOTIDE SEQUENCE</scope>
</reference>
<dbReference type="GO" id="GO:0031436">
    <property type="term" value="C:BRCA1-BARD1 complex"/>
    <property type="evidence" value="ECO:0007669"/>
    <property type="project" value="TreeGrafter"/>
</dbReference>
<evidence type="ECO:0000313" key="5">
    <source>
        <dbReference type="Proteomes" id="UP001153737"/>
    </source>
</evidence>
<dbReference type="GO" id="GO:0004842">
    <property type="term" value="F:ubiquitin-protein transferase activity"/>
    <property type="evidence" value="ECO:0007669"/>
    <property type="project" value="TreeGrafter"/>
</dbReference>
<name>A0A9P0GMJ4_PHACE</name>
<dbReference type="PANTHER" id="PTHR24171:SF8">
    <property type="entry name" value="BRCA1-ASSOCIATED RING DOMAIN PROTEIN 1"/>
    <property type="match status" value="1"/>
</dbReference>
<evidence type="ECO:0008006" key="6">
    <source>
        <dbReference type="Google" id="ProtNLM"/>
    </source>
</evidence>
<proteinExistence type="predicted"/>
<gene>
    <name evidence="4" type="ORF">PHAECO_LOCUS6411</name>
</gene>
<dbReference type="PANTHER" id="PTHR24171">
    <property type="entry name" value="ANKYRIN REPEAT DOMAIN-CONTAINING PROTEIN 39-RELATED"/>
    <property type="match status" value="1"/>
</dbReference>
<evidence type="ECO:0000256" key="2">
    <source>
        <dbReference type="ARBA" id="ARBA00023043"/>
    </source>
</evidence>
<protein>
    <recommendedName>
        <fullName evidence="6">Ankyrin repeat protein</fullName>
    </recommendedName>
</protein>
<feature type="repeat" description="ANK" evidence="3">
    <location>
        <begin position="110"/>
        <end position="142"/>
    </location>
</feature>
<dbReference type="PROSITE" id="PS50297">
    <property type="entry name" value="ANK_REP_REGION"/>
    <property type="match status" value="2"/>
</dbReference>
<evidence type="ECO:0000256" key="1">
    <source>
        <dbReference type="ARBA" id="ARBA00022737"/>
    </source>
</evidence>
<dbReference type="Pfam" id="PF12796">
    <property type="entry name" value="Ank_2"/>
    <property type="match status" value="1"/>
</dbReference>
<dbReference type="Proteomes" id="UP001153737">
    <property type="component" value="Chromosome 2"/>
</dbReference>
<dbReference type="SUPFAM" id="SSF48403">
    <property type="entry name" value="Ankyrin repeat"/>
    <property type="match status" value="1"/>
</dbReference>
<dbReference type="GO" id="GO:0070531">
    <property type="term" value="C:BRCA1-A complex"/>
    <property type="evidence" value="ECO:0007669"/>
    <property type="project" value="TreeGrafter"/>
</dbReference>
<evidence type="ECO:0000256" key="3">
    <source>
        <dbReference type="PROSITE-ProRule" id="PRU00023"/>
    </source>
</evidence>
<sequence>MTAYDKGGKKYYLKLVLSWWNHYLFFFYNHANCQPIFQYDDPLLVSGVLKAVVNGDLGRLKELVEAGKSINLNDNTGNTAMHVSVMKNNIEILKYLLSNEDIIINRRNFLGQTPLFLAVKYGHIELTKCLIDNGANVNISNYEDITPLHASVHYPDIAHLLIKSGAVLDVEDYSNDMPLHDAVAEGYLETVCMFLYYNADGNRVGGNNLNPFMKALIVGNVEIQEALFEYTDNFNICDAVGMSTLALALSHNTTLTEEIINRGAIVDLHAYSVCLRVPNTKKFKLVWERLGPEEASDIRLLDLFFQLDHKFLQNYIDIIIDHSQSSVLTVIAANTSSKDLAFLIEKSTINNWLNLDSISKLTCLLLQHGFEVDTFVIHETLINFGCCELFKILLFMDYRSNWSPFMITSRLIFDINTDIKRRCDELLMISDRWTNVAKLREDVKHAFSFWACHRLFDICLKEFNDERMLDFANDGFRNFPEISPMFPSLLELARNESRKYIISYFNLNRTSQYYTIVNHLNISPVYKKILMFDRKLYQIYQI</sequence>
<evidence type="ECO:0000313" key="4">
    <source>
        <dbReference type="EMBL" id="CAH1156121.1"/>
    </source>
</evidence>
<dbReference type="AlphaFoldDB" id="A0A9P0GMJ4"/>
<keyword evidence="1" id="KW-0677">Repeat</keyword>
<dbReference type="PROSITE" id="PS50088">
    <property type="entry name" value="ANK_REPEAT"/>
    <property type="match status" value="2"/>
</dbReference>
<organism evidence="4 5">
    <name type="scientific">Phaedon cochleariae</name>
    <name type="common">Mustard beetle</name>
    <dbReference type="NCBI Taxonomy" id="80249"/>
    <lineage>
        <taxon>Eukaryota</taxon>
        <taxon>Metazoa</taxon>
        <taxon>Ecdysozoa</taxon>
        <taxon>Arthropoda</taxon>
        <taxon>Hexapoda</taxon>
        <taxon>Insecta</taxon>
        <taxon>Pterygota</taxon>
        <taxon>Neoptera</taxon>
        <taxon>Endopterygota</taxon>
        <taxon>Coleoptera</taxon>
        <taxon>Polyphaga</taxon>
        <taxon>Cucujiformia</taxon>
        <taxon>Chrysomeloidea</taxon>
        <taxon>Chrysomelidae</taxon>
        <taxon>Chrysomelinae</taxon>
        <taxon>Chrysomelini</taxon>
        <taxon>Phaedon</taxon>
    </lineage>
</organism>
<dbReference type="Gene3D" id="1.25.40.20">
    <property type="entry name" value="Ankyrin repeat-containing domain"/>
    <property type="match status" value="3"/>
</dbReference>